<dbReference type="PROSITE" id="PS50135">
    <property type="entry name" value="ZF_ZZ_2"/>
    <property type="match status" value="1"/>
</dbReference>
<feature type="compositionally biased region" description="Polar residues" evidence="5">
    <location>
        <begin position="738"/>
        <end position="751"/>
    </location>
</feature>
<gene>
    <name evidence="7" type="ORF">GW7_04524</name>
</gene>
<dbReference type="InterPro" id="IPR043145">
    <property type="entry name" value="Znf_ZZ_sf"/>
</dbReference>
<dbReference type="InterPro" id="IPR015154">
    <property type="entry name" value="EF-hand_dom_typ2"/>
</dbReference>
<keyword evidence="2 4" id="KW-0863">Zinc-finger</keyword>
<dbReference type="GO" id="GO:0099536">
    <property type="term" value="P:synaptic signaling"/>
    <property type="evidence" value="ECO:0007669"/>
    <property type="project" value="TreeGrafter"/>
</dbReference>
<dbReference type="InterPro" id="IPR050774">
    <property type="entry name" value="KCMF1/Dystrophin"/>
</dbReference>
<dbReference type="GO" id="GO:0008270">
    <property type="term" value="F:zinc ion binding"/>
    <property type="evidence" value="ECO:0007669"/>
    <property type="project" value="UniProtKB-KW"/>
</dbReference>
<name>G5BGH9_HETGA</name>
<dbReference type="GO" id="GO:0045202">
    <property type="term" value="C:synapse"/>
    <property type="evidence" value="ECO:0007669"/>
    <property type="project" value="TreeGrafter"/>
</dbReference>
<dbReference type="PANTHER" id="PTHR12268">
    <property type="entry name" value="E3 UBIQUITIN-PROTEIN LIGASE KCMF1"/>
    <property type="match status" value="1"/>
</dbReference>
<evidence type="ECO:0000256" key="4">
    <source>
        <dbReference type="PROSITE-ProRule" id="PRU00228"/>
    </source>
</evidence>
<evidence type="ECO:0000256" key="1">
    <source>
        <dbReference type="ARBA" id="ARBA00022723"/>
    </source>
</evidence>
<accession>G5BGH9</accession>
<dbReference type="GO" id="GO:0005886">
    <property type="term" value="C:plasma membrane"/>
    <property type="evidence" value="ECO:0007669"/>
    <property type="project" value="TreeGrafter"/>
</dbReference>
<dbReference type="InParanoid" id="G5BGH9"/>
<dbReference type="InterPro" id="IPR000433">
    <property type="entry name" value="Znf_ZZ"/>
</dbReference>
<feature type="compositionally biased region" description="Basic and acidic residues" evidence="5">
    <location>
        <begin position="855"/>
        <end position="871"/>
    </location>
</feature>
<dbReference type="Proteomes" id="UP000006813">
    <property type="component" value="Unassembled WGS sequence"/>
</dbReference>
<dbReference type="Gene3D" id="6.10.140.70">
    <property type="match status" value="1"/>
</dbReference>
<dbReference type="SMART" id="SM00291">
    <property type="entry name" value="ZnF_ZZ"/>
    <property type="match status" value="1"/>
</dbReference>
<proteinExistence type="predicted"/>
<reference evidence="7 8" key="1">
    <citation type="journal article" date="2011" name="Nature">
        <title>Genome sequencing reveals insights into physiology and longevity of the naked mole rat.</title>
        <authorList>
            <person name="Kim E.B."/>
            <person name="Fang X."/>
            <person name="Fushan A.A."/>
            <person name="Huang Z."/>
            <person name="Lobanov A.V."/>
            <person name="Han L."/>
            <person name="Marino S.M."/>
            <person name="Sun X."/>
            <person name="Turanov A.A."/>
            <person name="Yang P."/>
            <person name="Yim S.H."/>
            <person name="Zhao X."/>
            <person name="Kasaikina M.V."/>
            <person name="Stoletzki N."/>
            <person name="Peng C."/>
            <person name="Polak P."/>
            <person name="Xiong Z."/>
            <person name="Kiezun A."/>
            <person name="Zhu Y."/>
            <person name="Chen Y."/>
            <person name="Kryukov G.V."/>
            <person name="Zhang Q."/>
            <person name="Peshkin L."/>
            <person name="Yang L."/>
            <person name="Bronson R.T."/>
            <person name="Buffenstein R."/>
            <person name="Wang B."/>
            <person name="Han C."/>
            <person name="Li Q."/>
            <person name="Chen L."/>
            <person name="Zhao W."/>
            <person name="Sunyaev S.R."/>
            <person name="Park T.J."/>
            <person name="Zhang G."/>
            <person name="Wang J."/>
            <person name="Gladyshev V.N."/>
        </authorList>
    </citation>
    <scope>NUCLEOTIDE SEQUENCE [LARGE SCALE GENOMIC DNA]</scope>
</reference>
<feature type="region of interest" description="Disordered" evidence="5">
    <location>
        <begin position="708"/>
        <end position="755"/>
    </location>
</feature>
<evidence type="ECO:0000259" key="6">
    <source>
        <dbReference type="PROSITE" id="PS50135"/>
    </source>
</evidence>
<feature type="region of interest" description="Disordered" evidence="5">
    <location>
        <begin position="888"/>
        <end position="943"/>
    </location>
</feature>
<dbReference type="Pfam" id="PF00569">
    <property type="entry name" value="ZZ"/>
    <property type="match status" value="1"/>
</dbReference>
<protein>
    <submittedName>
        <fullName evidence="7">Dystrobrevin alpha</fullName>
    </submittedName>
</protein>
<dbReference type="FunCoup" id="G5BGH9">
    <property type="interactions" value="979"/>
</dbReference>
<feature type="domain" description="ZZ-type" evidence="6">
    <location>
        <begin position="419"/>
        <end position="475"/>
    </location>
</feature>
<dbReference type="Gene3D" id="3.30.60.90">
    <property type="match status" value="1"/>
</dbReference>
<dbReference type="PANTHER" id="PTHR12268:SF19">
    <property type="entry name" value="DYSTROBREVIN ALPHA"/>
    <property type="match status" value="1"/>
</dbReference>
<dbReference type="InterPro" id="IPR015153">
    <property type="entry name" value="EF-hand_dom_typ1"/>
</dbReference>
<dbReference type="SUPFAM" id="SSF57850">
    <property type="entry name" value="RING/U-box"/>
    <property type="match status" value="1"/>
</dbReference>
<sequence>MALERMIEDSGKRGNTMAERRQLFAEMRAQDLDRIRLSTYRTACKLRFVQKKCNCSQTNPKEQREKRYKCWKEGAAVFVVLGIDESIKALPGAGLGDNENVPTEEKFSFPLQPTTHIKTKERISMFSAMEGSGCTARPFEDCYDTQFDFTPKVLCRPLCEALLHHINQEIKVKVKCYLLHLVDIWNVIEALRENALNNLDPNIELNVARLEAVLSTIFYQLNKRMPTTHQIHVEQSISLLLNFLLAAFDPLQNNMLFSGLVTMVTGGRAEMLEVLSHTEHAESAHYRQAGLCTPYQGPESQRRCQIKPLQIGSHLVPHYKDAEDTRPPDQDIFSMISDSSGVMVYGRYDQFLREVLKLPTAVFEGPSFGYTEQSARSCFSQQKKVTLNGFLDTLMSDPPPQCLVWLPLLHRLANVENVFHPVECSYCHSESMMGFRYRCQQCHNYQLCQDCFWRGHAGGSHSNQHQMKEYTSWKSPAKKLTNALSKSLSCASSREPLHPMFPDQPEKPLNLAHIVSPPKDSEVEQNKMLARAAPAFLKGKGIQYSLNVADRLADEHVLIGLYVNMLRNNPSCMLESSNRLDEEHRLIARYAARLAAESSSSQPTQQRSAPDISFTIDANKQQRQLIAELENKNREILQEIQRLRLEHEQASQPTPEKAQQNPTLLAELRLLRQRKDELEQRMSALQESRRELMVQLEGLMKLLKEEELKQGTQGAGSPRSSPSHTISRPIPMPIRSASACSTPTHTPQDSLTGVGGDVQEAFAQSSRRNLRNDLLVAADSITNTMSSLVKELNSEVGSETESNVDSEFARTQFEDLVPSPTSEKAFLAQIHSRKPGYIHGGATTSSAIVTEDGDPYVRPEEENYENDSVRQLENELKMEEYLKQKLQDEAYQASYSQRDDESNMKSDDDGERCTHKEEEDSSWQQPRRREEPPHPALHDKPHS</sequence>
<dbReference type="PROSITE" id="PS01357">
    <property type="entry name" value="ZF_ZZ_1"/>
    <property type="match status" value="1"/>
</dbReference>
<evidence type="ECO:0000256" key="5">
    <source>
        <dbReference type="SAM" id="MobiDB-lite"/>
    </source>
</evidence>
<dbReference type="FunFam" id="1.10.238.10:FF:000016">
    <property type="entry name" value="Dystrobrevin alpha"/>
    <property type="match status" value="1"/>
</dbReference>
<feature type="region of interest" description="Disordered" evidence="5">
    <location>
        <begin position="837"/>
        <end position="871"/>
    </location>
</feature>
<dbReference type="AlphaFoldDB" id="G5BGH9"/>
<organism evidence="7 8">
    <name type="scientific">Heterocephalus glaber</name>
    <name type="common">Naked mole rat</name>
    <dbReference type="NCBI Taxonomy" id="10181"/>
    <lineage>
        <taxon>Eukaryota</taxon>
        <taxon>Metazoa</taxon>
        <taxon>Chordata</taxon>
        <taxon>Craniata</taxon>
        <taxon>Vertebrata</taxon>
        <taxon>Euteleostomi</taxon>
        <taxon>Mammalia</taxon>
        <taxon>Eutheria</taxon>
        <taxon>Euarchontoglires</taxon>
        <taxon>Glires</taxon>
        <taxon>Rodentia</taxon>
        <taxon>Hystricomorpha</taxon>
        <taxon>Bathyergidae</taxon>
        <taxon>Heterocephalus</taxon>
    </lineage>
</organism>
<dbReference type="CDD" id="cd02334">
    <property type="entry name" value="ZZ_dystrophin"/>
    <property type="match status" value="1"/>
</dbReference>
<dbReference type="Pfam" id="PF09068">
    <property type="entry name" value="EF-hand_2"/>
    <property type="match status" value="2"/>
</dbReference>
<dbReference type="STRING" id="10181.G5BGH9"/>
<dbReference type="FunFam" id="3.30.60.90:FF:000002">
    <property type="entry name" value="Dystrobrevin alpha"/>
    <property type="match status" value="1"/>
</dbReference>
<keyword evidence="1" id="KW-0479">Metal-binding</keyword>
<dbReference type="InterPro" id="IPR011992">
    <property type="entry name" value="EF-hand-dom_pair"/>
</dbReference>
<dbReference type="SUPFAM" id="SSF47473">
    <property type="entry name" value="EF-hand"/>
    <property type="match status" value="3"/>
</dbReference>
<keyword evidence="3" id="KW-0862">Zinc</keyword>
<evidence type="ECO:0000313" key="8">
    <source>
        <dbReference type="Proteomes" id="UP000006813"/>
    </source>
</evidence>
<evidence type="ECO:0000313" key="7">
    <source>
        <dbReference type="EMBL" id="EHB08390.1"/>
    </source>
</evidence>
<feature type="compositionally biased region" description="Basic and acidic residues" evidence="5">
    <location>
        <begin position="897"/>
        <end position="918"/>
    </location>
</feature>
<evidence type="ECO:0000256" key="2">
    <source>
        <dbReference type="ARBA" id="ARBA00022771"/>
    </source>
</evidence>
<dbReference type="Pfam" id="PF09069">
    <property type="entry name" value="EF-hand_3"/>
    <property type="match status" value="1"/>
</dbReference>
<dbReference type="eggNOG" id="KOG4301">
    <property type="taxonomic scope" value="Eukaryota"/>
</dbReference>
<evidence type="ECO:0000256" key="3">
    <source>
        <dbReference type="ARBA" id="ARBA00022833"/>
    </source>
</evidence>
<feature type="compositionally biased region" description="Basic and acidic residues" evidence="5">
    <location>
        <begin position="927"/>
        <end position="943"/>
    </location>
</feature>
<dbReference type="Gene3D" id="1.10.238.10">
    <property type="entry name" value="EF-hand"/>
    <property type="match status" value="2"/>
</dbReference>
<dbReference type="EMBL" id="JH170192">
    <property type="protein sequence ID" value="EHB08390.1"/>
    <property type="molecule type" value="Genomic_DNA"/>
</dbReference>